<comment type="caution">
    <text evidence="2">The sequence shown here is derived from an EMBL/GenBank/DDBJ whole genome shotgun (WGS) entry which is preliminary data.</text>
</comment>
<reference evidence="2" key="1">
    <citation type="journal article" date="2021" name="Nat. Commun.">
        <title>Genetic determinants of endophytism in the Arabidopsis root mycobiome.</title>
        <authorList>
            <person name="Mesny F."/>
            <person name="Miyauchi S."/>
            <person name="Thiergart T."/>
            <person name="Pickel B."/>
            <person name="Atanasova L."/>
            <person name="Karlsson M."/>
            <person name="Huettel B."/>
            <person name="Barry K.W."/>
            <person name="Haridas S."/>
            <person name="Chen C."/>
            <person name="Bauer D."/>
            <person name="Andreopoulos W."/>
            <person name="Pangilinan J."/>
            <person name="LaButti K."/>
            <person name="Riley R."/>
            <person name="Lipzen A."/>
            <person name="Clum A."/>
            <person name="Drula E."/>
            <person name="Henrissat B."/>
            <person name="Kohler A."/>
            <person name="Grigoriev I.V."/>
            <person name="Martin F.M."/>
            <person name="Hacquard S."/>
        </authorList>
    </citation>
    <scope>NUCLEOTIDE SEQUENCE</scope>
    <source>
        <strain evidence="2">MPI-SDFR-AT-0068</strain>
    </source>
</reference>
<evidence type="ECO:0000313" key="2">
    <source>
        <dbReference type="EMBL" id="KAH7239117.1"/>
    </source>
</evidence>
<name>A0A8K0RRW0_9HYPO</name>
<dbReference type="AlphaFoldDB" id="A0A8K0RRW0"/>
<evidence type="ECO:0000256" key="1">
    <source>
        <dbReference type="SAM" id="SignalP"/>
    </source>
</evidence>
<dbReference type="EMBL" id="JAGPXF010000006">
    <property type="protein sequence ID" value="KAH7239117.1"/>
    <property type="molecule type" value="Genomic_DNA"/>
</dbReference>
<keyword evidence="1" id="KW-0732">Signal</keyword>
<keyword evidence="3" id="KW-1185">Reference proteome</keyword>
<feature type="signal peptide" evidence="1">
    <location>
        <begin position="1"/>
        <end position="29"/>
    </location>
</feature>
<protein>
    <submittedName>
        <fullName evidence="2">Uncharacterized protein</fullName>
    </submittedName>
</protein>
<gene>
    <name evidence="2" type="ORF">BKA59DRAFT_483985</name>
</gene>
<organism evidence="2 3">
    <name type="scientific">Fusarium tricinctum</name>
    <dbReference type="NCBI Taxonomy" id="61284"/>
    <lineage>
        <taxon>Eukaryota</taxon>
        <taxon>Fungi</taxon>
        <taxon>Dikarya</taxon>
        <taxon>Ascomycota</taxon>
        <taxon>Pezizomycotina</taxon>
        <taxon>Sordariomycetes</taxon>
        <taxon>Hypocreomycetidae</taxon>
        <taxon>Hypocreales</taxon>
        <taxon>Nectriaceae</taxon>
        <taxon>Fusarium</taxon>
        <taxon>Fusarium tricinctum species complex</taxon>
    </lineage>
</organism>
<feature type="chain" id="PRO_5035470478" evidence="1">
    <location>
        <begin position="30"/>
        <end position="80"/>
    </location>
</feature>
<dbReference type="Proteomes" id="UP000813427">
    <property type="component" value="Unassembled WGS sequence"/>
</dbReference>
<sequence>MLPYTSLTLGRATLINLLPLPLLLPQVISREPSSLRHPHQMSTQSSYQLRLLHLQSLSQPTTITTSLFTELTLALRLLHL</sequence>
<proteinExistence type="predicted"/>
<evidence type="ECO:0000313" key="3">
    <source>
        <dbReference type="Proteomes" id="UP000813427"/>
    </source>
</evidence>
<accession>A0A8K0RRW0</accession>